<sequence>METWGRLLSLGLILLSISFSETQNCQANMPGLPGVPGIPGPDGNDGDDGKKGEMGPPGFFEGWNKEEHHGDPGPAGNPGKVGPKGPMGPPGPPGHQVRKGGRGTLENTRQMATLPFL</sequence>
<comment type="caution">
    <text evidence="3">The sequence shown here is derived from an EMBL/GenBank/DDBJ whole genome shotgun (WGS) entry which is preliminary data.</text>
</comment>
<gene>
    <name evidence="3" type="ORF">SPARVUS_LOCUS15714385</name>
</gene>
<evidence type="ECO:0000313" key="3">
    <source>
        <dbReference type="EMBL" id="CAI9618694.1"/>
    </source>
</evidence>
<feature type="signal peptide" evidence="2">
    <location>
        <begin position="1"/>
        <end position="22"/>
    </location>
</feature>
<reference evidence="3" key="1">
    <citation type="submission" date="2023-05" db="EMBL/GenBank/DDBJ databases">
        <authorList>
            <person name="Stuckert A."/>
        </authorList>
    </citation>
    <scope>NUCLEOTIDE SEQUENCE</scope>
</reference>
<keyword evidence="2" id="KW-0732">Signal</keyword>
<organism evidence="3 4">
    <name type="scientific">Staurois parvus</name>
    <dbReference type="NCBI Taxonomy" id="386267"/>
    <lineage>
        <taxon>Eukaryota</taxon>
        <taxon>Metazoa</taxon>
        <taxon>Chordata</taxon>
        <taxon>Craniata</taxon>
        <taxon>Vertebrata</taxon>
        <taxon>Euteleostomi</taxon>
        <taxon>Amphibia</taxon>
        <taxon>Batrachia</taxon>
        <taxon>Anura</taxon>
        <taxon>Neobatrachia</taxon>
        <taxon>Ranoidea</taxon>
        <taxon>Ranidae</taxon>
        <taxon>Staurois</taxon>
    </lineage>
</organism>
<accession>A0ABN9HC09</accession>
<evidence type="ECO:0000313" key="4">
    <source>
        <dbReference type="Proteomes" id="UP001162483"/>
    </source>
</evidence>
<dbReference type="Proteomes" id="UP001162483">
    <property type="component" value="Unassembled WGS sequence"/>
</dbReference>
<dbReference type="EMBL" id="CATNWA010020501">
    <property type="protein sequence ID" value="CAI9618694.1"/>
    <property type="molecule type" value="Genomic_DNA"/>
</dbReference>
<name>A0ABN9HC09_9NEOB</name>
<protein>
    <submittedName>
        <fullName evidence="3">Uncharacterized protein</fullName>
    </submittedName>
</protein>
<proteinExistence type="predicted"/>
<feature type="chain" id="PRO_5046929462" evidence="2">
    <location>
        <begin position="23"/>
        <end position="117"/>
    </location>
</feature>
<keyword evidence="4" id="KW-1185">Reference proteome</keyword>
<evidence type="ECO:0000256" key="2">
    <source>
        <dbReference type="SAM" id="SignalP"/>
    </source>
</evidence>
<evidence type="ECO:0000256" key="1">
    <source>
        <dbReference type="SAM" id="MobiDB-lite"/>
    </source>
</evidence>
<feature type="region of interest" description="Disordered" evidence="1">
    <location>
        <begin position="28"/>
        <end position="117"/>
    </location>
</feature>
<feature type="compositionally biased region" description="Low complexity" evidence="1">
    <location>
        <begin position="72"/>
        <end position="84"/>
    </location>
</feature>